<dbReference type="InterPro" id="IPR013088">
    <property type="entry name" value="Znf_NHR/GATA"/>
</dbReference>
<evidence type="ECO:0000259" key="8">
    <source>
        <dbReference type="PROSITE" id="PS50112"/>
    </source>
</evidence>
<dbReference type="PANTHER" id="PTHR47172:SF24">
    <property type="entry name" value="GATA ZINC FINGER DOMAIN-CONTAINING PROTEIN 14-RELATED"/>
    <property type="match status" value="1"/>
</dbReference>
<organism evidence="10 11">
    <name type="scientific">Hypholoma sublateritium (strain FD-334 SS-4)</name>
    <dbReference type="NCBI Taxonomy" id="945553"/>
    <lineage>
        <taxon>Eukaryota</taxon>
        <taxon>Fungi</taxon>
        <taxon>Dikarya</taxon>
        <taxon>Basidiomycota</taxon>
        <taxon>Agaricomycotina</taxon>
        <taxon>Agaricomycetes</taxon>
        <taxon>Agaricomycetidae</taxon>
        <taxon>Agaricales</taxon>
        <taxon>Agaricineae</taxon>
        <taxon>Strophariaceae</taxon>
        <taxon>Hypholoma</taxon>
    </lineage>
</organism>
<feature type="compositionally biased region" description="Polar residues" evidence="7">
    <location>
        <begin position="395"/>
        <end position="438"/>
    </location>
</feature>
<dbReference type="OMA" id="VGQTRCY"/>
<feature type="compositionally biased region" description="Polar residues" evidence="7">
    <location>
        <begin position="462"/>
        <end position="482"/>
    </location>
</feature>
<evidence type="ECO:0000256" key="6">
    <source>
        <dbReference type="PROSITE-ProRule" id="PRU00094"/>
    </source>
</evidence>
<keyword evidence="4" id="KW-0805">Transcription regulation</keyword>
<evidence type="ECO:0000313" key="11">
    <source>
        <dbReference type="Proteomes" id="UP000054270"/>
    </source>
</evidence>
<evidence type="ECO:0000259" key="9">
    <source>
        <dbReference type="PROSITE" id="PS50114"/>
    </source>
</evidence>
<dbReference type="PROSITE" id="PS50114">
    <property type="entry name" value="GATA_ZN_FINGER_2"/>
    <property type="match status" value="1"/>
</dbReference>
<name>A0A0D2NVL8_HYPSF</name>
<dbReference type="Gene3D" id="3.30.450.20">
    <property type="entry name" value="PAS domain"/>
    <property type="match status" value="1"/>
</dbReference>
<feature type="domain" description="PAS" evidence="8">
    <location>
        <begin position="42"/>
        <end position="88"/>
    </location>
</feature>
<dbReference type="GO" id="GO:0006355">
    <property type="term" value="P:regulation of DNA-templated transcription"/>
    <property type="evidence" value="ECO:0007669"/>
    <property type="project" value="InterPro"/>
</dbReference>
<dbReference type="AlphaFoldDB" id="A0A0D2NVL8"/>
<dbReference type="InterPro" id="IPR035965">
    <property type="entry name" value="PAS-like_dom_sf"/>
</dbReference>
<evidence type="ECO:0000256" key="4">
    <source>
        <dbReference type="ARBA" id="ARBA00023015"/>
    </source>
</evidence>
<evidence type="ECO:0000256" key="3">
    <source>
        <dbReference type="ARBA" id="ARBA00022833"/>
    </source>
</evidence>
<feature type="compositionally biased region" description="Pro residues" evidence="7">
    <location>
        <begin position="1"/>
        <end position="19"/>
    </location>
</feature>
<evidence type="ECO:0008006" key="12">
    <source>
        <dbReference type="Google" id="ProtNLM"/>
    </source>
</evidence>
<feature type="region of interest" description="Disordered" evidence="7">
    <location>
        <begin position="373"/>
        <end position="490"/>
    </location>
</feature>
<dbReference type="PANTHER" id="PTHR47172">
    <property type="entry name" value="OS01G0976800 PROTEIN"/>
    <property type="match status" value="1"/>
</dbReference>
<feature type="compositionally biased region" description="Low complexity" evidence="7">
    <location>
        <begin position="546"/>
        <end position="562"/>
    </location>
</feature>
<feature type="compositionally biased region" description="Polar residues" evidence="7">
    <location>
        <begin position="597"/>
        <end position="620"/>
    </location>
</feature>
<feature type="compositionally biased region" description="Low complexity" evidence="7">
    <location>
        <begin position="660"/>
        <end position="678"/>
    </location>
</feature>
<protein>
    <recommendedName>
        <fullName evidence="12">GATA-type domain-containing protein</fullName>
    </recommendedName>
</protein>
<feature type="compositionally biased region" description="Low complexity" evidence="7">
    <location>
        <begin position="374"/>
        <end position="394"/>
    </location>
</feature>
<dbReference type="Proteomes" id="UP000054270">
    <property type="component" value="Unassembled WGS sequence"/>
</dbReference>
<keyword evidence="2 6" id="KW-0863">Zinc-finger</keyword>
<accession>A0A0D2NVL8</accession>
<feature type="region of interest" description="Disordered" evidence="7">
    <location>
        <begin position="654"/>
        <end position="715"/>
    </location>
</feature>
<feature type="domain" description="GATA-type" evidence="9">
    <location>
        <begin position="467"/>
        <end position="502"/>
    </location>
</feature>
<sequence length="715" mass="78053">MSFPFDPAPAPAIPPPDARPPAATKVGQTRCYWAMLSAQLTFLYLDPVLTTHLGPQAELLVGRSLLEYVHPDEQASAKQDLGGVLQSRTLHGSVTCVRFSRLSKVRRGLGYKGPPPDWSDADKIAHDQDYMGVDIVINWAAEGLVLCFIHAIVDLTPRDNDEYSKTEWTNWCGTPQMTTEQIELLYHRLVVCIPQPGTMTRVFQILANQRDRHLLMSWPPDLPGAPTRRDFAKLVENVQIGTGIPGGNDAKTSCTRRYKALQDMPPGFGGEVESVFIPHGSIIFACHKVNQTPRSNTANATAPMQQLDYASANYHTQSSPYYDHSGPYALPSLSPQAQVYSNAFIQQQGPGVQASYPTQRWTQGKPFALSELRSPSYSTHSSSQASQQWEQSPQNVSPSGSYPESASQAPTFNRPLSPTYNYSPTAGSSVTGETSPTSDVVPPPRRRISPGSTRDQAAPSRVTGNRPTGVQKCSSCKATSSPEWRKGPSGKKELCNACGLRYARSRAKKEGPNPAQQRRRNKDKVISAKCESAEPPSFPIMRRNYADSSFSASSAGSATGSDIYPHNGHRALGSITPSPSPPATTMNFVHYAPGGTDNRQSYSNSGSNFYSVPSPLSNTHVLHPPPQQQSVPQQQHINTTQLPPLGQLSLYAGRQSPMMPSASGISHSSLASSISPASYERERDPRDRDFRESLPLTPLSADGRMNNRRSILTQQ</sequence>
<dbReference type="Pfam" id="PF00320">
    <property type="entry name" value="GATA"/>
    <property type="match status" value="1"/>
</dbReference>
<evidence type="ECO:0000256" key="5">
    <source>
        <dbReference type="ARBA" id="ARBA00023163"/>
    </source>
</evidence>
<feature type="region of interest" description="Disordered" evidence="7">
    <location>
        <begin position="506"/>
        <end position="635"/>
    </location>
</feature>
<gene>
    <name evidence="10" type="ORF">HYPSUDRAFT_66636</name>
</gene>
<keyword evidence="5" id="KW-0804">Transcription</keyword>
<dbReference type="SUPFAM" id="SSF57716">
    <property type="entry name" value="Glucocorticoid receptor-like (DNA-binding domain)"/>
    <property type="match status" value="1"/>
</dbReference>
<dbReference type="PROSITE" id="PS50112">
    <property type="entry name" value="PAS"/>
    <property type="match status" value="1"/>
</dbReference>
<evidence type="ECO:0000256" key="1">
    <source>
        <dbReference type="ARBA" id="ARBA00022723"/>
    </source>
</evidence>
<dbReference type="SMART" id="SM00401">
    <property type="entry name" value="ZnF_GATA"/>
    <property type="match status" value="1"/>
</dbReference>
<keyword evidence="3" id="KW-0862">Zinc</keyword>
<dbReference type="CDD" id="cd00202">
    <property type="entry name" value="ZnF_GATA"/>
    <property type="match status" value="1"/>
</dbReference>
<evidence type="ECO:0000256" key="2">
    <source>
        <dbReference type="ARBA" id="ARBA00022771"/>
    </source>
</evidence>
<dbReference type="STRING" id="945553.A0A0D2NVL8"/>
<dbReference type="Gene3D" id="3.30.50.10">
    <property type="entry name" value="Erythroid Transcription Factor GATA-1, subunit A"/>
    <property type="match status" value="1"/>
</dbReference>
<feature type="region of interest" description="Disordered" evidence="7">
    <location>
        <begin position="1"/>
        <end position="22"/>
    </location>
</feature>
<dbReference type="GO" id="GO:0008270">
    <property type="term" value="F:zinc ion binding"/>
    <property type="evidence" value="ECO:0007669"/>
    <property type="project" value="UniProtKB-KW"/>
</dbReference>
<evidence type="ECO:0000256" key="7">
    <source>
        <dbReference type="SAM" id="MobiDB-lite"/>
    </source>
</evidence>
<feature type="compositionally biased region" description="Basic and acidic residues" evidence="7">
    <location>
        <begin position="679"/>
        <end position="692"/>
    </location>
</feature>
<keyword evidence="1" id="KW-0479">Metal-binding</keyword>
<dbReference type="InterPro" id="IPR000014">
    <property type="entry name" value="PAS"/>
</dbReference>
<evidence type="ECO:0000313" key="10">
    <source>
        <dbReference type="EMBL" id="KJA22884.1"/>
    </source>
</evidence>
<dbReference type="PROSITE" id="PS00344">
    <property type="entry name" value="GATA_ZN_FINGER_1"/>
    <property type="match status" value="1"/>
</dbReference>
<keyword evidence="11" id="KW-1185">Reference proteome</keyword>
<dbReference type="GO" id="GO:0043565">
    <property type="term" value="F:sequence-specific DNA binding"/>
    <property type="evidence" value="ECO:0007669"/>
    <property type="project" value="InterPro"/>
</dbReference>
<dbReference type="SUPFAM" id="SSF55785">
    <property type="entry name" value="PYP-like sensor domain (PAS domain)"/>
    <property type="match status" value="1"/>
</dbReference>
<reference evidence="11" key="1">
    <citation type="submission" date="2014-04" db="EMBL/GenBank/DDBJ databases">
        <title>Evolutionary Origins and Diversification of the Mycorrhizal Mutualists.</title>
        <authorList>
            <consortium name="DOE Joint Genome Institute"/>
            <consortium name="Mycorrhizal Genomics Consortium"/>
            <person name="Kohler A."/>
            <person name="Kuo A."/>
            <person name="Nagy L.G."/>
            <person name="Floudas D."/>
            <person name="Copeland A."/>
            <person name="Barry K.W."/>
            <person name="Cichocki N."/>
            <person name="Veneault-Fourrey C."/>
            <person name="LaButti K."/>
            <person name="Lindquist E.A."/>
            <person name="Lipzen A."/>
            <person name="Lundell T."/>
            <person name="Morin E."/>
            <person name="Murat C."/>
            <person name="Riley R."/>
            <person name="Ohm R."/>
            <person name="Sun H."/>
            <person name="Tunlid A."/>
            <person name="Henrissat B."/>
            <person name="Grigoriev I.V."/>
            <person name="Hibbett D.S."/>
            <person name="Martin F."/>
        </authorList>
    </citation>
    <scope>NUCLEOTIDE SEQUENCE [LARGE SCALE GENOMIC DNA]</scope>
    <source>
        <strain evidence="11">FD-334 SS-4</strain>
    </source>
</reference>
<dbReference type="InterPro" id="IPR000679">
    <property type="entry name" value="Znf_GATA"/>
</dbReference>
<dbReference type="EMBL" id="KN817546">
    <property type="protein sequence ID" value="KJA22884.1"/>
    <property type="molecule type" value="Genomic_DNA"/>
</dbReference>
<dbReference type="OrthoDB" id="2162994at2759"/>
<proteinExistence type="predicted"/>